<sequence>MASSPEKLFPTSERYCKSNNQKSKNDKSKATLAYKDDATRKFHKGQEKEDIIDYFRASGDNFHWLDSEATDDDFSSSSSFSCRRLLKRPLI</sequence>
<name>A0A0R3SFN9_HYMDI</name>
<dbReference type="OrthoDB" id="10600541at2759"/>
<reference evidence="2 3" key="2">
    <citation type="submission" date="2018-11" db="EMBL/GenBank/DDBJ databases">
        <authorList>
            <consortium name="Pathogen Informatics"/>
        </authorList>
    </citation>
    <scope>NUCLEOTIDE SEQUENCE [LARGE SCALE GENOMIC DNA]</scope>
</reference>
<gene>
    <name evidence="2" type="ORF">HDID_LOCUS3669</name>
</gene>
<organism evidence="4">
    <name type="scientific">Hymenolepis diminuta</name>
    <name type="common">Rat tapeworm</name>
    <dbReference type="NCBI Taxonomy" id="6216"/>
    <lineage>
        <taxon>Eukaryota</taxon>
        <taxon>Metazoa</taxon>
        <taxon>Spiralia</taxon>
        <taxon>Lophotrochozoa</taxon>
        <taxon>Platyhelminthes</taxon>
        <taxon>Cestoda</taxon>
        <taxon>Eucestoda</taxon>
        <taxon>Cyclophyllidea</taxon>
        <taxon>Hymenolepididae</taxon>
        <taxon>Hymenolepis</taxon>
    </lineage>
</organism>
<evidence type="ECO:0000313" key="3">
    <source>
        <dbReference type="Proteomes" id="UP000274504"/>
    </source>
</evidence>
<dbReference type="EMBL" id="UYSG01001174">
    <property type="protein sequence ID" value="VDL36974.1"/>
    <property type="molecule type" value="Genomic_DNA"/>
</dbReference>
<evidence type="ECO:0000256" key="1">
    <source>
        <dbReference type="SAM" id="MobiDB-lite"/>
    </source>
</evidence>
<dbReference type="Proteomes" id="UP000274504">
    <property type="component" value="Unassembled WGS sequence"/>
</dbReference>
<dbReference type="WBParaSite" id="HDID_0000367101-mRNA-1">
    <property type="protein sequence ID" value="HDID_0000367101-mRNA-1"/>
    <property type="gene ID" value="HDID_0000367101"/>
</dbReference>
<protein>
    <submittedName>
        <fullName evidence="4">Ovule protein</fullName>
    </submittedName>
</protein>
<evidence type="ECO:0000313" key="2">
    <source>
        <dbReference type="EMBL" id="VDL36974.1"/>
    </source>
</evidence>
<dbReference type="AlphaFoldDB" id="A0A0R3SFN9"/>
<accession>A0A0R3SFN9</accession>
<reference evidence="4" key="1">
    <citation type="submission" date="2017-02" db="UniProtKB">
        <authorList>
            <consortium name="WormBaseParasite"/>
        </authorList>
    </citation>
    <scope>IDENTIFICATION</scope>
</reference>
<evidence type="ECO:0000313" key="4">
    <source>
        <dbReference type="WBParaSite" id="HDID_0000367101-mRNA-1"/>
    </source>
</evidence>
<proteinExistence type="predicted"/>
<feature type="region of interest" description="Disordered" evidence="1">
    <location>
        <begin position="1"/>
        <end position="30"/>
    </location>
</feature>